<evidence type="ECO:0000256" key="1">
    <source>
        <dbReference type="ARBA" id="ARBA00004141"/>
    </source>
</evidence>
<evidence type="ECO:0000256" key="3">
    <source>
        <dbReference type="ARBA" id="ARBA00022989"/>
    </source>
</evidence>
<dbReference type="GO" id="GO:0015035">
    <property type="term" value="F:protein-disulfide reductase activity"/>
    <property type="evidence" value="ECO:0007669"/>
    <property type="project" value="InterPro"/>
</dbReference>
<evidence type="ECO:0000256" key="2">
    <source>
        <dbReference type="ARBA" id="ARBA00022692"/>
    </source>
</evidence>
<evidence type="ECO:0000313" key="6">
    <source>
        <dbReference type="EMBL" id="MBB6356784.1"/>
    </source>
</evidence>
<organism evidence="6 7">
    <name type="scientific">Aminobacter aganoensis</name>
    <dbReference type="NCBI Taxonomy" id="83264"/>
    <lineage>
        <taxon>Bacteria</taxon>
        <taxon>Pseudomonadati</taxon>
        <taxon>Pseudomonadota</taxon>
        <taxon>Alphaproteobacteria</taxon>
        <taxon>Hyphomicrobiales</taxon>
        <taxon>Phyllobacteriaceae</taxon>
        <taxon>Aminobacter</taxon>
    </lineage>
</organism>
<name>A0A7X0FBQ5_9HYPH</name>
<feature type="transmembrane region" description="Helical" evidence="5">
    <location>
        <begin position="77"/>
        <end position="97"/>
    </location>
</feature>
<dbReference type="Proteomes" id="UP000536262">
    <property type="component" value="Unassembled WGS sequence"/>
</dbReference>
<dbReference type="InterPro" id="IPR003752">
    <property type="entry name" value="DiS_bond_form_DsbB/BdbC"/>
</dbReference>
<protein>
    <submittedName>
        <fullName evidence="6">Disulfide bond formation protein DsbB</fullName>
    </submittedName>
</protein>
<reference evidence="6 7" key="1">
    <citation type="submission" date="2020-08" db="EMBL/GenBank/DDBJ databases">
        <title>Genomic Encyclopedia of Type Strains, Phase IV (KMG-IV): sequencing the most valuable type-strain genomes for metagenomic binning, comparative biology and taxonomic classification.</title>
        <authorList>
            <person name="Goeker M."/>
        </authorList>
    </citation>
    <scope>NUCLEOTIDE SEQUENCE [LARGE SCALE GENOMIC DNA]</scope>
    <source>
        <strain evidence="6 7">DSM 7051</strain>
    </source>
</reference>
<comment type="caution">
    <text evidence="6">The sequence shown here is derived from an EMBL/GenBank/DDBJ whole genome shotgun (WGS) entry which is preliminary data.</text>
</comment>
<dbReference type="GO" id="GO:0006457">
    <property type="term" value="P:protein folding"/>
    <property type="evidence" value="ECO:0007669"/>
    <property type="project" value="InterPro"/>
</dbReference>
<feature type="transmembrane region" description="Helical" evidence="5">
    <location>
        <begin position="148"/>
        <end position="168"/>
    </location>
</feature>
<sequence length="170" mass="18015">MTTLASPSGRSQMLTALFLAVAMAVVVGTALGFQHIGGYMPCKLCLEQRTPYYVGVPLMALAALSSAMHWPAWLTRALLALGGLLMLYGLYLGAYHAGVEWRWWSGPTDCAAVSGTVDTGGKGLLDVLNEVVPPRCEDAALRVLGLSFAGWNVLASAFLAVVALRGAFRK</sequence>
<keyword evidence="2 5" id="KW-0812">Transmembrane</keyword>
<dbReference type="GO" id="GO:0016020">
    <property type="term" value="C:membrane"/>
    <property type="evidence" value="ECO:0007669"/>
    <property type="project" value="UniProtKB-SubCell"/>
</dbReference>
<keyword evidence="3 5" id="KW-1133">Transmembrane helix</keyword>
<dbReference type="InterPro" id="IPR024199">
    <property type="entry name" value="Uncharacterised_DsbB"/>
</dbReference>
<comment type="subcellular location">
    <subcellularLocation>
        <location evidence="1">Membrane</location>
        <topology evidence="1">Multi-pass membrane protein</topology>
    </subcellularLocation>
</comment>
<dbReference type="SUPFAM" id="SSF158442">
    <property type="entry name" value="DsbB-like"/>
    <property type="match status" value="1"/>
</dbReference>
<dbReference type="Gene3D" id="1.20.1550.10">
    <property type="entry name" value="DsbB-like"/>
    <property type="match status" value="1"/>
</dbReference>
<evidence type="ECO:0000313" key="7">
    <source>
        <dbReference type="Proteomes" id="UP000536262"/>
    </source>
</evidence>
<proteinExistence type="predicted"/>
<accession>A0A7X0FBQ5</accession>
<evidence type="ECO:0000256" key="5">
    <source>
        <dbReference type="SAM" id="Phobius"/>
    </source>
</evidence>
<keyword evidence="4 5" id="KW-0472">Membrane</keyword>
<dbReference type="AlphaFoldDB" id="A0A7X0FBQ5"/>
<keyword evidence="7" id="KW-1185">Reference proteome</keyword>
<dbReference type="RefSeq" id="WP_184701270.1">
    <property type="nucleotide sequence ID" value="NZ_BAABEG010000001.1"/>
</dbReference>
<dbReference type="PIRSF" id="PIRSF033913">
    <property type="entry name" value="S-S_format_DsbB"/>
    <property type="match status" value="1"/>
</dbReference>
<gene>
    <name evidence="6" type="ORF">GGR00_004600</name>
</gene>
<dbReference type="Pfam" id="PF02600">
    <property type="entry name" value="DsbB"/>
    <property type="match status" value="1"/>
</dbReference>
<feature type="transmembrane region" description="Helical" evidence="5">
    <location>
        <begin position="51"/>
        <end position="70"/>
    </location>
</feature>
<dbReference type="EMBL" id="JACHOU010000016">
    <property type="protein sequence ID" value="MBB6356784.1"/>
    <property type="molecule type" value="Genomic_DNA"/>
</dbReference>
<dbReference type="InterPro" id="IPR023380">
    <property type="entry name" value="DsbB-like_sf"/>
</dbReference>
<evidence type="ECO:0000256" key="4">
    <source>
        <dbReference type="ARBA" id="ARBA00023136"/>
    </source>
</evidence>